<accession>A0A9X2AH82</accession>
<feature type="signal peptide" evidence="1">
    <location>
        <begin position="1"/>
        <end position="27"/>
    </location>
</feature>
<comment type="caution">
    <text evidence="3">The sequence shown here is derived from an EMBL/GenBank/DDBJ whole genome shotgun (WGS) entry which is preliminary data.</text>
</comment>
<keyword evidence="1" id="KW-0732">Signal</keyword>
<dbReference type="RefSeq" id="WP_241938222.1">
    <property type="nucleotide sequence ID" value="NZ_JALBGC010000007.1"/>
</dbReference>
<feature type="domain" description="Secretion system C-terminal sorting" evidence="2">
    <location>
        <begin position="623"/>
        <end position="697"/>
    </location>
</feature>
<protein>
    <submittedName>
        <fullName evidence="3">T9SS type A sorting domain-containing protein</fullName>
    </submittedName>
</protein>
<dbReference type="Proteomes" id="UP001139193">
    <property type="component" value="Unassembled WGS sequence"/>
</dbReference>
<evidence type="ECO:0000313" key="3">
    <source>
        <dbReference type="EMBL" id="MCI1190011.1"/>
    </source>
</evidence>
<keyword evidence="4" id="KW-1185">Reference proteome</keyword>
<dbReference type="InterPro" id="IPR026444">
    <property type="entry name" value="Secre_tail"/>
</dbReference>
<feature type="chain" id="PRO_5040758879" evidence="1">
    <location>
        <begin position="28"/>
        <end position="698"/>
    </location>
</feature>
<sequence>MSTSLPRRLKRAGRLLPIALLSFAAQAQINYYPANAISQAGTYTDLGTTGTAIATANTDDANSAAQPIGFTFTFSGTAFTQFVLNTNGFIKLGATAPSAADLFLPEAPTAPQVDPIYSPNAADVNILAPFNFDLAAGSATGGTEYRVATTGTSPNRVCTIQWKNVADKTLEYDLQYTSMSFQVRLYETSNTIEFVYGPATQGPNPDDYRFAVVGIKGASATNGQTLLAAKAASRDPWGSASFITGYYDGISFFNYRGTVRPDAGRTYRFAAGPVVAITNDEPSGAIALPVATTCSPTTASNIGATTTAPTGYANPGCGVAINPKDVWFKFTTAATGPGSTFVNIQTTGAPAGQLRLFSGASSAGPFTEVGCGAGPDFNTGAGTLSVSSLTPSTTYYIMVSGYGSSDAQGAFTICLTGAAPLAAPAYVALPYAESFEGPWATATSTRDVPTLNWRNTPTTGNSSWRREDDGFAAANWSYEDEETGTAPPYAVAFSAGAHSARFHTYGSASGAQGKLDLYANLSGSGAKTLTFDYINPTGTDKLEVLVSTNGGTTFTAAPVLTLNTAPAFATYSATLPGNSATTVIRFQATSDFGDDDLGIDNLRIAVATATRNATLAAAVSVAPNPAHQRFTVSVTAGSLRAATATLRNALGQPVATRLLNLPAAGGSTDFDVSRLAAGIYTLTLQSGNDLVVKRVVVE</sequence>
<evidence type="ECO:0000313" key="4">
    <source>
        <dbReference type="Proteomes" id="UP001139193"/>
    </source>
</evidence>
<gene>
    <name evidence="3" type="ORF">MON38_21520</name>
</gene>
<evidence type="ECO:0000259" key="2">
    <source>
        <dbReference type="Pfam" id="PF18962"/>
    </source>
</evidence>
<reference evidence="3" key="1">
    <citation type="submission" date="2022-03" db="EMBL/GenBank/DDBJ databases">
        <title>Bacterial whole genome sequence for Hymenobacter sp. DH14.</title>
        <authorList>
            <person name="Le V."/>
        </authorList>
    </citation>
    <scope>NUCLEOTIDE SEQUENCE</scope>
    <source>
        <strain evidence="3">DH14</strain>
    </source>
</reference>
<dbReference type="Pfam" id="PF18962">
    <property type="entry name" value="Por_Secre_tail"/>
    <property type="match status" value="1"/>
</dbReference>
<dbReference type="AlphaFoldDB" id="A0A9X2AH82"/>
<organism evidence="3 4">
    <name type="scientific">Hymenobacter cyanobacteriorum</name>
    <dbReference type="NCBI Taxonomy" id="2926463"/>
    <lineage>
        <taxon>Bacteria</taxon>
        <taxon>Pseudomonadati</taxon>
        <taxon>Bacteroidota</taxon>
        <taxon>Cytophagia</taxon>
        <taxon>Cytophagales</taxon>
        <taxon>Hymenobacteraceae</taxon>
        <taxon>Hymenobacter</taxon>
    </lineage>
</organism>
<evidence type="ECO:0000256" key="1">
    <source>
        <dbReference type="SAM" id="SignalP"/>
    </source>
</evidence>
<dbReference type="EMBL" id="JALBGC010000007">
    <property type="protein sequence ID" value="MCI1190011.1"/>
    <property type="molecule type" value="Genomic_DNA"/>
</dbReference>
<dbReference type="NCBIfam" id="TIGR04183">
    <property type="entry name" value="Por_Secre_tail"/>
    <property type="match status" value="1"/>
</dbReference>
<proteinExistence type="predicted"/>
<name>A0A9X2AH82_9BACT</name>